<name>A0A8S5QJC8_9CAUD</name>
<sequence length="62" mass="6986">MLDTIANKTKEFKKKSNVLSTDATIVYTTCLLIHSIDGRQLDEVTLEDFVRNLPMGDTNTIL</sequence>
<organism evidence="1">
    <name type="scientific">Siphoviridae sp. ctiOl67</name>
    <dbReference type="NCBI Taxonomy" id="2825622"/>
    <lineage>
        <taxon>Viruses</taxon>
        <taxon>Duplodnaviria</taxon>
        <taxon>Heunggongvirae</taxon>
        <taxon>Uroviricota</taxon>
        <taxon>Caudoviricetes</taxon>
    </lineage>
</organism>
<protein>
    <submittedName>
        <fullName evidence="1">Baseplate protein</fullName>
    </submittedName>
</protein>
<proteinExistence type="predicted"/>
<evidence type="ECO:0000313" key="1">
    <source>
        <dbReference type="EMBL" id="DAE18939.1"/>
    </source>
</evidence>
<dbReference type="EMBL" id="BK015666">
    <property type="protein sequence ID" value="DAE18939.1"/>
    <property type="molecule type" value="Genomic_DNA"/>
</dbReference>
<reference evidence="1" key="1">
    <citation type="journal article" date="2021" name="Proc. Natl. Acad. Sci. U.S.A.">
        <title>A Catalog of Tens of Thousands of Viruses from Human Metagenomes Reveals Hidden Associations with Chronic Diseases.</title>
        <authorList>
            <person name="Tisza M.J."/>
            <person name="Buck C.B."/>
        </authorList>
    </citation>
    <scope>NUCLEOTIDE SEQUENCE</scope>
    <source>
        <strain evidence="1">CtiOl67</strain>
    </source>
</reference>
<accession>A0A8S5QJC8</accession>